<feature type="region of interest" description="Disordered" evidence="1">
    <location>
        <begin position="365"/>
        <end position="387"/>
    </location>
</feature>
<evidence type="ECO:0000313" key="2">
    <source>
        <dbReference type="EMBL" id="BCX47005.1"/>
    </source>
</evidence>
<dbReference type="Proteomes" id="UP001374893">
    <property type="component" value="Chromosome"/>
</dbReference>
<name>A0ABN6H0D4_9BACT</name>
<evidence type="ECO:0000256" key="1">
    <source>
        <dbReference type="SAM" id="MobiDB-lite"/>
    </source>
</evidence>
<protein>
    <recommendedName>
        <fullName evidence="4">Peptidase C39-like domain-containing protein</fullName>
    </recommendedName>
</protein>
<keyword evidence="3" id="KW-1185">Reference proteome</keyword>
<proteinExistence type="predicted"/>
<reference evidence="2 3" key="1">
    <citation type="submission" date="2021-06" db="EMBL/GenBank/DDBJ databases">
        <title>Complete genome of Haloferula helveola possessing various polysaccharide degrading enzymes.</title>
        <authorList>
            <person name="Takami H."/>
            <person name="Huang C."/>
            <person name="Hamasaki K."/>
        </authorList>
    </citation>
    <scope>NUCLEOTIDE SEQUENCE [LARGE SCALE GENOMIC DNA]</scope>
    <source>
        <strain evidence="2 3">CN-1</strain>
    </source>
</reference>
<evidence type="ECO:0000313" key="3">
    <source>
        <dbReference type="Proteomes" id="UP001374893"/>
    </source>
</evidence>
<accession>A0ABN6H0D4</accession>
<gene>
    <name evidence="2" type="ORF">HAHE_09130</name>
</gene>
<sequence length="438" mass="48383">MQRREFRLILVTTMKRALFSALLMAGLIGPGTVVAIPTNVFGPIVQSDSPLNGEDLTDQVLAALAGDGQLPGEWVAEGAVGASEISHLLARPVLFDREVVILRAVRRDGNLERVEATFADAGSFFGYFDEDLPDGLSRRQAEEAVQAKVKERQDEFSKLYTESLETVRDSIAEVADKPRAKEVRFGKGRTLRAEVEEWRKGDLAVRLFAADERLVRVMIGKSDRLPAGWIDPAFESESERDRSARLAAAVKKDSDGTVRIEGLQPMPQGYKPYCGLNTLAMAARHLGLTLDEDWLAAAGGFQNTGSAAGSDMVKLYHAVASEAGLGMDRANDFDESDVKAALSEGRPVVVWRRFSWERNKLHDRIAAGDAEMPDPNDPAEASSWPDEDAPLHASVLTGFDPEKREVFFLETWSGKDTPRRMRFEEMESTAYLTFVFTD</sequence>
<dbReference type="EMBL" id="AP024702">
    <property type="protein sequence ID" value="BCX47005.1"/>
    <property type="molecule type" value="Genomic_DNA"/>
</dbReference>
<organism evidence="2 3">
    <name type="scientific">Haloferula helveola</name>
    <dbReference type="NCBI Taxonomy" id="490095"/>
    <lineage>
        <taxon>Bacteria</taxon>
        <taxon>Pseudomonadati</taxon>
        <taxon>Verrucomicrobiota</taxon>
        <taxon>Verrucomicrobiia</taxon>
        <taxon>Verrucomicrobiales</taxon>
        <taxon>Verrucomicrobiaceae</taxon>
        <taxon>Haloferula</taxon>
    </lineage>
</organism>
<evidence type="ECO:0008006" key="4">
    <source>
        <dbReference type="Google" id="ProtNLM"/>
    </source>
</evidence>